<evidence type="ECO:0000313" key="2">
    <source>
        <dbReference type="EMBL" id="KAF5823333.1"/>
    </source>
</evidence>
<name>A0A9K3JX71_HELAN</name>
<protein>
    <submittedName>
        <fullName evidence="2">Uncharacterized protein</fullName>
    </submittedName>
</protein>
<keyword evidence="3" id="KW-1185">Reference proteome</keyword>
<evidence type="ECO:0000313" key="3">
    <source>
        <dbReference type="Proteomes" id="UP000215914"/>
    </source>
</evidence>
<dbReference type="Proteomes" id="UP000215914">
    <property type="component" value="Unassembled WGS sequence"/>
</dbReference>
<evidence type="ECO:0000256" key="1">
    <source>
        <dbReference type="SAM" id="MobiDB-lite"/>
    </source>
</evidence>
<reference evidence="2" key="2">
    <citation type="submission" date="2020-06" db="EMBL/GenBank/DDBJ databases">
        <title>Helianthus annuus Genome sequencing and assembly Release 2.</title>
        <authorList>
            <person name="Gouzy J."/>
            <person name="Langlade N."/>
            <person name="Munos S."/>
        </authorList>
    </citation>
    <scope>NUCLEOTIDE SEQUENCE</scope>
    <source>
        <tissue evidence="2">Leaves</tissue>
    </source>
</reference>
<dbReference type="OrthoDB" id="1814550at2759"/>
<dbReference type="EMBL" id="MNCJ02000316">
    <property type="protein sequence ID" value="KAF5823333.1"/>
    <property type="molecule type" value="Genomic_DNA"/>
</dbReference>
<dbReference type="Gramene" id="mRNA:HanXRQr2_Chr01g0037221">
    <property type="protein sequence ID" value="mRNA:HanXRQr2_Chr01g0037221"/>
    <property type="gene ID" value="HanXRQr2_Chr01g0037221"/>
</dbReference>
<feature type="region of interest" description="Disordered" evidence="1">
    <location>
        <begin position="63"/>
        <end position="83"/>
    </location>
</feature>
<sequence length="203" mass="22761">MSGEEILRYYHMNGKNRGFTVDRRGIIRVGLVPPPEILEHIDNPSVLIGRTWKAGERLIRFEEVTGTHRSPSPSPTNPTGSNTNQQQLLITLHMGGTWSKQKYVATQGSGIKKRLLRIPLTSSLSDLTYSELIDHVKREAGSFGDKKLTYKSSKKPVLGMRIPGVRRVNFLALTINSEWNMKPFLNHVAELLASSKPVNLYLG</sequence>
<accession>A0A9K3JX71</accession>
<dbReference type="AlphaFoldDB" id="A0A9K3JX71"/>
<reference evidence="2" key="1">
    <citation type="journal article" date="2017" name="Nature">
        <title>The sunflower genome provides insights into oil metabolism, flowering and Asterid evolution.</title>
        <authorList>
            <person name="Badouin H."/>
            <person name="Gouzy J."/>
            <person name="Grassa C.J."/>
            <person name="Murat F."/>
            <person name="Staton S.E."/>
            <person name="Cottret L."/>
            <person name="Lelandais-Briere C."/>
            <person name="Owens G.L."/>
            <person name="Carrere S."/>
            <person name="Mayjonade B."/>
            <person name="Legrand L."/>
            <person name="Gill N."/>
            <person name="Kane N.C."/>
            <person name="Bowers J.E."/>
            <person name="Hubner S."/>
            <person name="Bellec A."/>
            <person name="Berard A."/>
            <person name="Berges H."/>
            <person name="Blanchet N."/>
            <person name="Boniface M.C."/>
            <person name="Brunel D."/>
            <person name="Catrice O."/>
            <person name="Chaidir N."/>
            <person name="Claudel C."/>
            <person name="Donnadieu C."/>
            <person name="Faraut T."/>
            <person name="Fievet G."/>
            <person name="Helmstetter N."/>
            <person name="King M."/>
            <person name="Knapp S.J."/>
            <person name="Lai Z."/>
            <person name="Le Paslier M.C."/>
            <person name="Lippi Y."/>
            <person name="Lorenzon L."/>
            <person name="Mandel J.R."/>
            <person name="Marage G."/>
            <person name="Marchand G."/>
            <person name="Marquand E."/>
            <person name="Bret-Mestries E."/>
            <person name="Morien E."/>
            <person name="Nambeesan S."/>
            <person name="Nguyen T."/>
            <person name="Pegot-Espagnet P."/>
            <person name="Pouilly N."/>
            <person name="Raftis F."/>
            <person name="Sallet E."/>
            <person name="Schiex T."/>
            <person name="Thomas J."/>
            <person name="Vandecasteele C."/>
            <person name="Vares D."/>
            <person name="Vear F."/>
            <person name="Vautrin S."/>
            <person name="Crespi M."/>
            <person name="Mangin B."/>
            <person name="Burke J.M."/>
            <person name="Salse J."/>
            <person name="Munos S."/>
            <person name="Vincourt P."/>
            <person name="Rieseberg L.H."/>
            <person name="Langlade N.B."/>
        </authorList>
    </citation>
    <scope>NUCLEOTIDE SEQUENCE</scope>
    <source>
        <tissue evidence="2">Leaves</tissue>
    </source>
</reference>
<gene>
    <name evidence="2" type="ORF">HanXRQr2_Chr01g0037221</name>
</gene>
<organism evidence="2 3">
    <name type="scientific">Helianthus annuus</name>
    <name type="common">Common sunflower</name>
    <dbReference type="NCBI Taxonomy" id="4232"/>
    <lineage>
        <taxon>Eukaryota</taxon>
        <taxon>Viridiplantae</taxon>
        <taxon>Streptophyta</taxon>
        <taxon>Embryophyta</taxon>
        <taxon>Tracheophyta</taxon>
        <taxon>Spermatophyta</taxon>
        <taxon>Magnoliopsida</taxon>
        <taxon>eudicotyledons</taxon>
        <taxon>Gunneridae</taxon>
        <taxon>Pentapetalae</taxon>
        <taxon>asterids</taxon>
        <taxon>campanulids</taxon>
        <taxon>Asterales</taxon>
        <taxon>Asteraceae</taxon>
        <taxon>Asteroideae</taxon>
        <taxon>Heliantheae alliance</taxon>
        <taxon>Heliantheae</taxon>
        <taxon>Helianthus</taxon>
    </lineage>
</organism>
<comment type="caution">
    <text evidence="2">The sequence shown here is derived from an EMBL/GenBank/DDBJ whole genome shotgun (WGS) entry which is preliminary data.</text>
</comment>
<proteinExistence type="predicted"/>